<sequence length="115" mass="12676">MLVLVSTVTAVGRSNCSAVSATGECSLVTGELCRAFGCHRSCCQGRFKIATASCCYSVLLWLLQKWLGAEVLVAGDFELRWKELREMFGLWICVLRCPLQCHVGRGKKFEGQISP</sequence>
<gene>
    <name evidence="2" type="primary">LOC107460437</name>
</gene>
<keyword evidence="1" id="KW-1185">Reference proteome</keyword>
<reference evidence="2" key="2">
    <citation type="submission" date="2025-08" db="UniProtKB">
        <authorList>
            <consortium name="RefSeq"/>
        </authorList>
    </citation>
    <scope>IDENTIFICATION</scope>
    <source>
        <tissue evidence="2">Whole plant</tissue>
    </source>
</reference>
<name>A0A6P5MN70_ARADU</name>
<dbReference type="GeneID" id="107460437"/>
<evidence type="ECO:0000313" key="2">
    <source>
        <dbReference type="RefSeq" id="XP_020984303.1"/>
    </source>
</evidence>
<dbReference type="RefSeq" id="XP_020984303.1">
    <property type="nucleotide sequence ID" value="XM_021128644.2"/>
</dbReference>
<dbReference type="AlphaFoldDB" id="A0A6P5MN70"/>
<reference evidence="1" key="1">
    <citation type="journal article" date="2016" name="Nat. Genet.">
        <title>The genome sequences of Arachis duranensis and Arachis ipaensis, the diploid ancestors of cultivated peanut.</title>
        <authorList>
            <person name="Bertioli D.J."/>
            <person name="Cannon S.B."/>
            <person name="Froenicke L."/>
            <person name="Huang G."/>
            <person name="Farmer A.D."/>
            <person name="Cannon E.K."/>
            <person name="Liu X."/>
            <person name="Gao D."/>
            <person name="Clevenger J."/>
            <person name="Dash S."/>
            <person name="Ren L."/>
            <person name="Moretzsohn M.C."/>
            <person name="Shirasawa K."/>
            <person name="Huang W."/>
            <person name="Vidigal B."/>
            <person name="Abernathy B."/>
            <person name="Chu Y."/>
            <person name="Niederhuth C.E."/>
            <person name="Umale P."/>
            <person name="Araujo A.C."/>
            <person name="Kozik A."/>
            <person name="Kim K.D."/>
            <person name="Burow M.D."/>
            <person name="Varshney R.K."/>
            <person name="Wang X."/>
            <person name="Zhang X."/>
            <person name="Barkley N."/>
            <person name="Guimaraes P.M."/>
            <person name="Isobe S."/>
            <person name="Guo B."/>
            <person name="Liao B."/>
            <person name="Stalker H.T."/>
            <person name="Schmitz R.J."/>
            <person name="Scheffler B.E."/>
            <person name="Leal-Bertioli S.C."/>
            <person name="Xun X."/>
            <person name="Jackson S.A."/>
            <person name="Michelmore R."/>
            <person name="Ozias-Akins P."/>
        </authorList>
    </citation>
    <scope>NUCLEOTIDE SEQUENCE [LARGE SCALE GENOMIC DNA]</scope>
    <source>
        <strain evidence="1">cv. V14167</strain>
    </source>
</reference>
<organism evidence="1 2">
    <name type="scientific">Arachis duranensis</name>
    <name type="common">Wild peanut</name>
    <dbReference type="NCBI Taxonomy" id="130453"/>
    <lineage>
        <taxon>Eukaryota</taxon>
        <taxon>Viridiplantae</taxon>
        <taxon>Streptophyta</taxon>
        <taxon>Embryophyta</taxon>
        <taxon>Tracheophyta</taxon>
        <taxon>Spermatophyta</taxon>
        <taxon>Magnoliopsida</taxon>
        <taxon>eudicotyledons</taxon>
        <taxon>Gunneridae</taxon>
        <taxon>Pentapetalae</taxon>
        <taxon>rosids</taxon>
        <taxon>fabids</taxon>
        <taxon>Fabales</taxon>
        <taxon>Fabaceae</taxon>
        <taxon>Papilionoideae</taxon>
        <taxon>50 kb inversion clade</taxon>
        <taxon>dalbergioids sensu lato</taxon>
        <taxon>Dalbergieae</taxon>
        <taxon>Pterocarpus clade</taxon>
        <taxon>Arachis</taxon>
    </lineage>
</organism>
<proteinExistence type="predicted"/>
<dbReference type="Proteomes" id="UP000515211">
    <property type="component" value="Chromosome 8"/>
</dbReference>
<accession>A0A6P5MN70</accession>
<evidence type="ECO:0000313" key="1">
    <source>
        <dbReference type="Proteomes" id="UP000515211"/>
    </source>
</evidence>
<protein>
    <submittedName>
        <fullName evidence="2">Uncharacterized protein LOC107460437 isoform X1</fullName>
    </submittedName>
</protein>